<dbReference type="GO" id="GO:0009407">
    <property type="term" value="P:toxin catabolic process"/>
    <property type="evidence" value="ECO:0007669"/>
    <property type="project" value="UniProtKB-ARBA"/>
</dbReference>
<organism evidence="7 8">
    <name type="scientific">Dioscorea zingiberensis</name>
    <dbReference type="NCBI Taxonomy" id="325984"/>
    <lineage>
        <taxon>Eukaryota</taxon>
        <taxon>Viridiplantae</taxon>
        <taxon>Streptophyta</taxon>
        <taxon>Embryophyta</taxon>
        <taxon>Tracheophyta</taxon>
        <taxon>Spermatophyta</taxon>
        <taxon>Magnoliopsida</taxon>
        <taxon>Liliopsida</taxon>
        <taxon>Dioscoreales</taxon>
        <taxon>Dioscoreaceae</taxon>
        <taxon>Dioscorea</taxon>
    </lineage>
</organism>
<dbReference type="Gene3D" id="1.20.1050.10">
    <property type="match status" value="1"/>
</dbReference>
<dbReference type="InterPro" id="IPR036249">
    <property type="entry name" value="Thioredoxin-like_sf"/>
</dbReference>
<dbReference type="EC" id="2.5.1.18" evidence="4"/>
<dbReference type="CDD" id="cd03058">
    <property type="entry name" value="GST_N_Tau"/>
    <property type="match status" value="1"/>
</dbReference>
<comment type="catalytic activity">
    <reaction evidence="3 4">
        <text>RX + glutathione = an S-substituted glutathione + a halide anion + H(+)</text>
        <dbReference type="Rhea" id="RHEA:16437"/>
        <dbReference type="ChEBI" id="CHEBI:15378"/>
        <dbReference type="ChEBI" id="CHEBI:16042"/>
        <dbReference type="ChEBI" id="CHEBI:17792"/>
        <dbReference type="ChEBI" id="CHEBI:57925"/>
        <dbReference type="ChEBI" id="CHEBI:90779"/>
        <dbReference type="EC" id="2.5.1.18"/>
    </reaction>
</comment>
<dbReference type="SUPFAM" id="SSF52833">
    <property type="entry name" value="Thioredoxin-like"/>
    <property type="match status" value="1"/>
</dbReference>
<dbReference type="PANTHER" id="PTHR11260">
    <property type="entry name" value="GLUTATHIONE S-TRANSFERASE, GST, SUPERFAMILY, GST DOMAIN CONTAINING"/>
    <property type="match status" value="1"/>
</dbReference>
<evidence type="ECO:0000313" key="7">
    <source>
        <dbReference type="EMBL" id="KAJ0982799.1"/>
    </source>
</evidence>
<dbReference type="Gene3D" id="3.40.30.10">
    <property type="entry name" value="Glutaredoxin"/>
    <property type="match status" value="1"/>
</dbReference>
<dbReference type="GO" id="GO:0006749">
    <property type="term" value="P:glutathione metabolic process"/>
    <property type="evidence" value="ECO:0007669"/>
    <property type="project" value="InterPro"/>
</dbReference>
<dbReference type="InterPro" id="IPR045073">
    <property type="entry name" value="Omega/Tau-like"/>
</dbReference>
<dbReference type="Proteomes" id="UP001085076">
    <property type="component" value="Miscellaneous, Linkage group lg02"/>
</dbReference>
<comment type="similarity">
    <text evidence="2">Belongs to the GST superfamily. Tau family.</text>
</comment>
<dbReference type="PROSITE" id="PS50404">
    <property type="entry name" value="GST_NTER"/>
    <property type="match status" value="1"/>
</dbReference>
<dbReference type="Pfam" id="PF13410">
    <property type="entry name" value="GST_C_2"/>
    <property type="match status" value="1"/>
</dbReference>
<dbReference type="CDD" id="cd03185">
    <property type="entry name" value="GST_C_Tau"/>
    <property type="match status" value="1"/>
</dbReference>
<dbReference type="PROSITE" id="PS50405">
    <property type="entry name" value="GST_CTER"/>
    <property type="match status" value="1"/>
</dbReference>
<dbReference type="AlphaFoldDB" id="A0A9D5D1E0"/>
<dbReference type="InterPro" id="IPR036282">
    <property type="entry name" value="Glutathione-S-Trfase_C_sf"/>
</dbReference>
<keyword evidence="4" id="KW-0963">Cytoplasm</keyword>
<evidence type="ECO:0000256" key="3">
    <source>
        <dbReference type="ARBA" id="ARBA00047960"/>
    </source>
</evidence>
<evidence type="ECO:0000256" key="1">
    <source>
        <dbReference type="ARBA" id="ARBA00022679"/>
    </source>
</evidence>
<name>A0A9D5D1E0_9LILI</name>
<feature type="domain" description="GST C-terminal" evidence="6">
    <location>
        <begin position="94"/>
        <end position="225"/>
    </location>
</feature>
<dbReference type="SFLD" id="SFLDS00019">
    <property type="entry name" value="Glutathione_Transferase_(cytos"/>
    <property type="match status" value="1"/>
</dbReference>
<keyword evidence="8" id="KW-1185">Reference proteome</keyword>
<feature type="domain" description="GST N-terminal" evidence="5">
    <location>
        <begin position="5"/>
        <end position="86"/>
    </location>
</feature>
<dbReference type="FunFam" id="1.20.1050.10:FF:000016">
    <property type="entry name" value="Glutathione S-transferase U9"/>
    <property type="match status" value="1"/>
</dbReference>
<dbReference type="GO" id="GO:0004364">
    <property type="term" value="F:glutathione transferase activity"/>
    <property type="evidence" value="ECO:0007669"/>
    <property type="project" value="UniProtKB-UniRule"/>
</dbReference>
<dbReference type="InterPro" id="IPR045074">
    <property type="entry name" value="GST_C_Tau"/>
</dbReference>
<comment type="function">
    <text evidence="4">Is involved in the conjugation of reduced glutathione to a wide number of exogenous and endogenous hydrophobic electrophiles.</text>
</comment>
<reference evidence="7" key="2">
    <citation type="journal article" date="2022" name="Hortic Res">
        <title>The genome of Dioscorea zingiberensis sheds light on the biosynthesis, origin and evolution of the medicinally important diosgenin saponins.</title>
        <authorList>
            <person name="Li Y."/>
            <person name="Tan C."/>
            <person name="Li Z."/>
            <person name="Guo J."/>
            <person name="Li S."/>
            <person name="Chen X."/>
            <person name="Wang C."/>
            <person name="Dai X."/>
            <person name="Yang H."/>
            <person name="Song W."/>
            <person name="Hou L."/>
            <person name="Xu J."/>
            <person name="Tong Z."/>
            <person name="Xu A."/>
            <person name="Yuan X."/>
            <person name="Wang W."/>
            <person name="Yang Q."/>
            <person name="Chen L."/>
            <person name="Sun Z."/>
            <person name="Wang K."/>
            <person name="Pan B."/>
            <person name="Chen J."/>
            <person name="Bao Y."/>
            <person name="Liu F."/>
            <person name="Qi X."/>
            <person name="Gang D.R."/>
            <person name="Wen J."/>
            <person name="Li J."/>
        </authorList>
    </citation>
    <scope>NUCLEOTIDE SEQUENCE</scope>
    <source>
        <strain evidence="7">Dzin_1.0</strain>
    </source>
</reference>
<dbReference type="Pfam" id="PF02798">
    <property type="entry name" value="GST_N"/>
    <property type="match status" value="1"/>
</dbReference>
<dbReference type="SFLD" id="SFLDG00358">
    <property type="entry name" value="Main_(cytGST)"/>
    <property type="match status" value="1"/>
</dbReference>
<accession>A0A9D5D1E0</accession>
<reference evidence="7" key="1">
    <citation type="submission" date="2021-03" db="EMBL/GenBank/DDBJ databases">
        <authorList>
            <person name="Li Z."/>
            <person name="Yang C."/>
        </authorList>
    </citation>
    <scope>NUCLEOTIDE SEQUENCE</scope>
    <source>
        <strain evidence="7">Dzin_1.0</strain>
        <tissue evidence="7">Leaf</tissue>
    </source>
</reference>
<gene>
    <name evidence="7" type="ORF">J5N97_011054</name>
</gene>
<dbReference type="FunFam" id="3.40.30.10:FF:000044">
    <property type="entry name" value="Glutathione S-transferase GSTU6"/>
    <property type="match status" value="1"/>
</dbReference>
<dbReference type="InterPro" id="IPR010987">
    <property type="entry name" value="Glutathione-S-Trfase_C-like"/>
</dbReference>
<dbReference type="PANTHER" id="PTHR11260:SF615">
    <property type="entry name" value="GLUTATHIONE S-TRANSFERASE U17"/>
    <property type="match status" value="1"/>
</dbReference>
<comment type="subcellular location">
    <subcellularLocation>
        <location evidence="4">Cytoplasm</location>
        <location evidence="4">Cytosol</location>
    </subcellularLocation>
</comment>
<evidence type="ECO:0000313" key="8">
    <source>
        <dbReference type="Proteomes" id="UP001085076"/>
    </source>
</evidence>
<keyword evidence="1 4" id="KW-0808">Transferase</keyword>
<dbReference type="InterPro" id="IPR040079">
    <property type="entry name" value="Glutathione_S-Trfase"/>
</dbReference>
<dbReference type="OrthoDB" id="4951845at2759"/>
<proteinExistence type="inferred from homology"/>
<dbReference type="SFLD" id="SFLDG01152">
    <property type="entry name" value="Main.3:_Omega-_and_Tau-like"/>
    <property type="match status" value="1"/>
</dbReference>
<sequence>MENGEEIKVLGTWPSPFVIRVKIALNVKGLVYEFLEEVEGYSVKSELLLKSNPVYKKVPVLIHGGKPVSESLVIVQYIEDAFPINNGASLLPSDPYDSAIARFWAVYIDEKWSPSLIGILKVKAKEAKEELMKQVQDGLELLEEAFIKCSKGKRWFNGESIGYLDIALGGHMGWLKATEKLEKVKLLDEEKTPNLFAWAEGFCSDDAVKKVMPENEKFVEYGKKLVIKWTAAAVTDSQTK</sequence>
<dbReference type="EMBL" id="JAGGNH010000002">
    <property type="protein sequence ID" value="KAJ0982799.1"/>
    <property type="molecule type" value="Genomic_DNA"/>
</dbReference>
<evidence type="ECO:0000256" key="4">
    <source>
        <dbReference type="RuleBase" id="RU369102"/>
    </source>
</evidence>
<dbReference type="GO" id="GO:0005829">
    <property type="term" value="C:cytosol"/>
    <property type="evidence" value="ECO:0007669"/>
    <property type="project" value="UniProtKB-SubCell"/>
</dbReference>
<protein>
    <recommendedName>
        <fullName evidence="4">Glutathione S-transferase</fullName>
        <ecNumber evidence="4">2.5.1.18</ecNumber>
    </recommendedName>
</protein>
<evidence type="ECO:0000259" key="5">
    <source>
        <dbReference type="PROSITE" id="PS50404"/>
    </source>
</evidence>
<evidence type="ECO:0000259" key="6">
    <source>
        <dbReference type="PROSITE" id="PS50405"/>
    </source>
</evidence>
<evidence type="ECO:0000256" key="2">
    <source>
        <dbReference type="ARBA" id="ARBA00025743"/>
    </source>
</evidence>
<dbReference type="SUPFAM" id="SSF47616">
    <property type="entry name" value="GST C-terminal domain-like"/>
    <property type="match status" value="1"/>
</dbReference>
<dbReference type="InterPro" id="IPR004045">
    <property type="entry name" value="Glutathione_S-Trfase_N"/>
</dbReference>
<comment type="caution">
    <text evidence="7">The sequence shown here is derived from an EMBL/GenBank/DDBJ whole genome shotgun (WGS) entry which is preliminary data.</text>
</comment>